<keyword evidence="1" id="KW-0472">Membrane</keyword>
<organism evidence="2 3">
    <name type="scientific">Halomonas koreensis</name>
    <dbReference type="NCBI Taxonomy" id="245385"/>
    <lineage>
        <taxon>Bacteria</taxon>
        <taxon>Pseudomonadati</taxon>
        <taxon>Pseudomonadota</taxon>
        <taxon>Gammaproteobacteria</taxon>
        <taxon>Oceanospirillales</taxon>
        <taxon>Halomonadaceae</taxon>
        <taxon>Halomonas</taxon>
    </lineage>
</organism>
<dbReference type="Proteomes" id="UP001264519">
    <property type="component" value="Unassembled WGS sequence"/>
</dbReference>
<dbReference type="EMBL" id="JARWAK010000008">
    <property type="protein sequence ID" value="MDR5867257.1"/>
    <property type="molecule type" value="Genomic_DNA"/>
</dbReference>
<reference evidence="2 3" key="1">
    <citation type="submission" date="2023-04" db="EMBL/GenBank/DDBJ databases">
        <title>A long-awaited taxogenomic arrangement of the family Halomonadaceae.</title>
        <authorList>
            <person name="De La Haba R."/>
            <person name="Chuvochina M."/>
            <person name="Wittouck S."/>
            <person name="Arahal D.R."/>
            <person name="Sanchez-Porro C."/>
            <person name="Hugenholtz P."/>
            <person name="Ventosa A."/>
        </authorList>
    </citation>
    <scope>NUCLEOTIDE SEQUENCE [LARGE SCALE GENOMIC DNA]</scope>
    <source>
        <strain evidence="2 3">DSM 23530</strain>
    </source>
</reference>
<feature type="transmembrane region" description="Helical" evidence="1">
    <location>
        <begin position="46"/>
        <end position="68"/>
    </location>
</feature>
<protein>
    <submittedName>
        <fullName evidence="2">Uncharacterized protein</fullName>
    </submittedName>
</protein>
<dbReference type="RefSeq" id="WP_309652850.1">
    <property type="nucleotide sequence ID" value="NZ_JARWAK010000008.1"/>
</dbReference>
<sequence length="74" mass="7532">MIATTLLGLVCLGALAAGVLIYIAVVMGHQSDEWLRLGPIARAQLITAYALMVLGAGGALATLARALIQGGMLL</sequence>
<accession>A0ABU1G2T2</accession>
<comment type="caution">
    <text evidence="2">The sequence shown here is derived from an EMBL/GenBank/DDBJ whole genome shotgun (WGS) entry which is preliminary data.</text>
</comment>
<gene>
    <name evidence="2" type="ORF">QC818_10690</name>
</gene>
<evidence type="ECO:0000313" key="2">
    <source>
        <dbReference type="EMBL" id="MDR5867257.1"/>
    </source>
</evidence>
<feature type="transmembrane region" description="Helical" evidence="1">
    <location>
        <begin position="6"/>
        <end position="25"/>
    </location>
</feature>
<evidence type="ECO:0000256" key="1">
    <source>
        <dbReference type="SAM" id="Phobius"/>
    </source>
</evidence>
<keyword evidence="3" id="KW-1185">Reference proteome</keyword>
<keyword evidence="1" id="KW-0812">Transmembrane</keyword>
<proteinExistence type="predicted"/>
<name>A0ABU1G2T2_9GAMM</name>
<evidence type="ECO:0000313" key="3">
    <source>
        <dbReference type="Proteomes" id="UP001264519"/>
    </source>
</evidence>
<keyword evidence="1" id="KW-1133">Transmembrane helix</keyword>